<dbReference type="Proteomes" id="UP001595692">
    <property type="component" value="Unassembled WGS sequence"/>
</dbReference>
<keyword evidence="3" id="KW-1185">Reference proteome</keyword>
<feature type="signal peptide" evidence="1">
    <location>
        <begin position="1"/>
        <end position="24"/>
    </location>
</feature>
<accession>A0ABV8CKV1</accession>
<dbReference type="RefSeq" id="WP_377150657.1">
    <property type="nucleotide sequence ID" value="NZ_JBHSAF010000002.1"/>
</dbReference>
<organism evidence="2 3">
    <name type="scientific">Pseudaeromonas sharmana</name>
    <dbReference type="NCBI Taxonomy" id="328412"/>
    <lineage>
        <taxon>Bacteria</taxon>
        <taxon>Pseudomonadati</taxon>
        <taxon>Pseudomonadota</taxon>
        <taxon>Gammaproteobacteria</taxon>
        <taxon>Aeromonadales</taxon>
        <taxon>Aeromonadaceae</taxon>
        <taxon>Pseudaeromonas</taxon>
    </lineage>
</organism>
<feature type="chain" id="PRO_5045141230" evidence="1">
    <location>
        <begin position="25"/>
        <end position="250"/>
    </location>
</feature>
<evidence type="ECO:0000313" key="3">
    <source>
        <dbReference type="Proteomes" id="UP001595692"/>
    </source>
</evidence>
<gene>
    <name evidence="2" type="ORF">ACFOSS_03475</name>
</gene>
<reference evidence="3" key="1">
    <citation type="journal article" date="2019" name="Int. J. Syst. Evol. Microbiol.">
        <title>The Global Catalogue of Microorganisms (GCM) 10K type strain sequencing project: providing services to taxonomists for standard genome sequencing and annotation.</title>
        <authorList>
            <consortium name="The Broad Institute Genomics Platform"/>
            <consortium name="The Broad Institute Genome Sequencing Center for Infectious Disease"/>
            <person name="Wu L."/>
            <person name="Ma J."/>
        </authorList>
    </citation>
    <scope>NUCLEOTIDE SEQUENCE [LARGE SCALE GENOMIC DNA]</scope>
    <source>
        <strain evidence="3">CCUG 54939</strain>
    </source>
</reference>
<sequence>MFPSLCRRMLPLWLATAALSPLHATEQAKPAPDAEYQALVQQFFTLSQRQSPLAYQQMLAEKLLSGQGDGEYQKLVALLQPHVPKDAVATLMYAAVQSQQAHKGLLQAAASGDLTPEQQARWQLMDQDPRAVEAVKLVSGLCQQQNLQACLAWFMEVKASATPVIANGSREEQQAALQSLIEPENQVRQVAIMNFAQQASPSLGRFIASLYERGLVPLDPQAAVQLGYQRDAAKAEQWRAQAAALQQTAQ</sequence>
<dbReference type="EMBL" id="JBHSAF010000002">
    <property type="protein sequence ID" value="MFC3912529.1"/>
    <property type="molecule type" value="Genomic_DNA"/>
</dbReference>
<keyword evidence="1" id="KW-0732">Signal</keyword>
<proteinExistence type="predicted"/>
<evidence type="ECO:0000313" key="2">
    <source>
        <dbReference type="EMBL" id="MFC3912529.1"/>
    </source>
</evidence>
<comment type="caution">
    <text evidence="2">The sequence shown here is derived from an EMBL/GenBank/DDBJ whole genome shotgun (WGS) entry which is preliminary data.</text>
</comment>
<name>A0ABV8CKV1_9GAMM</name>
<evidence type="ECO:0000256" key="1">
    <source>
        <dbReference type="SAM" id="SignalP"/>
    </source>
</evidence>
<protein>
    <submittedName>
        <fullName evidence="2">Uncharacterized protein</fullName>
    </submittedName>
</protein>